<dbReference type="PANTHER" id="PTHR10794:SF63">
    <property type="entry name" value="ALPHA_BETA HYDROLASE 1, ISOFORM A"/>
    <property type="match status" value="1"/>
</dbReference>
<organism evidence="3 4">
    <name type="scientific">[Candida] anglica</name>
    <dbReference type="NCBI Taxonomy" id="148631"/>
    <lineage>
        <taxon>Eukaryota</taxon>
        <taxon>Fungi</taxon>
        <taxon>Dikarya</taxon>
        <taxon>Ascomycota</taxon>
        <taxon>Saccharomycotina</taxon>
        <taxon>Pichiomycetes</taxon>
        <taxon>Debaryomycetaceae</taxon>
        <taxon>Kurtzmaniella</taxon>
    </lineage>
</organism>
<feature type="domain" description="AB hydrolase-1" evidence="2">
    <location>
        <begin position="161"/>
        <end position="397"/>
    </location>
</feature>
<evidence type="ECO:0000256" key="1">
    <source>
        <dbReference type="ARBA" id="ARBA00010884"/>
    </source>
</evidence>
<gene>
    <name evidence="3" type="primary">MGL2</name>
    <name evidence="3" type="ORF">CAAN4_B07382</name>
</gene>
<dbReference type="InterPro" id="IPR050960">
    <property type="entry name" value="AB_hydrolase_4_sf"/>
</dbReference>
<comment type="similarity">
    <text evidence="1">Belongs to the AB hydrolase superfamily. AB hydrolase 4 family.</text>
</comment>
<dbReference type="Gene3D" id="3.40.50.1820">
    <property type="entry name" value="alpha/beta hydrolase"/>
    <property type="match status" value="1"/>
</dbReference>
<evidence type="ECO:0000259" key="2">
    <source>
        <dbReference type="Pfam" id="PF00561"/>
    </source>
</evidence>
<proteinExistence type="inferred from homology"/>
<dbReference type="SUPFAM" id="SSF53474">
    <property type="entry name" value="alpha/beta-Hydrolases"/>
    <property type="match status" value="1"/>
</dbReference>
<protein>
    <submittedName>
        <fullName evidence="3">Monoacylglycerol lipase</fullName>
    </submittedName>
</protein>
<reference evidence="3 4" key="1">
    <citation type="submission" date="2024-01" db="EMBL/GenBank/DDBJ databases">
        <authorList>
            <consortium name="Genoscope - CEA"/>
            <person name="William W."/>
        </authorList>
    </citation>
    <scope>NUCLEOTIDE SEQUENCE [LARGE SCALE GENOMIC DNA]</scope>
    <source>
        <strain evidence="3 4">29B2s-10</strain>
    </source>
</reference>
<dbReference type="PROSITE" id="PS01133">
    <property type="entry name" value="UPF0017"/>
    <property type="match status" value="1"/>
</dbReference>
<name>A0ABP0EAJ3_9ASCO</name>
<sequence>MFWSKVENTVPINPATFTKVGDSGEQKTLAQIVQDASPSLADGYSFFVNPLLAGGHLQTAYTGTRKFGDVDLVRYGRRLLHIDPEDHGYVVEGEKLKYDSYAGESTITVDYVLNNQPKATASASQGAVKIPSSQDGTLLPPRTTYISQSDEDKILSDQSRPLLIALHGLSGGSYEAYVRSLLHEITGPEFDFDAVVVNSRGCAGHTPTTPQLFNGLWTNDVRYYVNEVITKKYPDKKIYLIGFSLGGAILGNFLAQESDHVHPNICGAAIMGSPWDFVDSCVQLEASWIGSRVYSPVMSQNLQKLLLNHKDVLSDNPLVSSFVENPKNFDVPKLKDFDDTFTSKFFGFNCASEYYRRASPIQRLLKIRVPTVIVSSLDDPIAGNTSLPYSEVQLNPYTMFVTTTIGGHLGWFTSSSTRWYPKPISQLFKELHKNWTVNKVDEEHIPSHENTIWRHDRLIL</sequence>
<dbReference type="Pfam" id="PF00561">
    <property type="entry name" value="Abhydrolase_1"/>
    <property type="match status" value="1"/>
</dbReference>
<dbReference type="Proteomes" id="UP001497600">
    <property type="component" value="Chromosome B"/>
</dbReference>
<dbReference type="InterPro" id="IPR029058">
    <property type="entry name" value="AB_hydrolase_fold"/>
</dbReference>
<dbReference type="InterPro" id="IPR000952">
    <property type="entry name" value="AB_hydrolase_4_CS"/>
</dbReference>
<evidence type="ECO:0000313" key="4">
    <source>
        <dbReference type="Proteomes" id="UP001497600"/>
    </source>
</evidence>
<dbReference type="InterPro" id="IPR000073">
    <property type="entry name" value="AB_hydrolase_1"/>
</dbReference>
<keyword evidence="4" id="KW-1185">Reference proteome</keyword>
<dbReference type="EMBL" id="OZ004254">
    <property type="protein sequence ID" value="CAK7896914.1"/>
    <property type="molecule type" value="Genomic_DNA"/>
</dbReference>
<accession>A0ABP0EAJ3</accession>
<evidence type="ECO:0000313" key="3">
    <source>
        <dbReference type="EMBL" id="CAK7896914.1"/>
    </source>
</evidence>
<dbReference type="PANTHER" id="PTHR10794">
    <property type="entry name" value="ABHYDROLASE DOMAIN-CONTAINING PROTEIN"/>
    <property type="match status" value="1"/>
</dbReference>